<feature type="domain" description="DUF547" evidence="6">
    <location>
        <begin position="2"/>
        <end position="71"/>
    </location>
</feature>
<reference evidence="7" key="1">
    <citation type="submission" date="2020-07" db="EMBL/GenBank/DDBJ databases">
        <title>The High-quality genome of the commercially important snow crab, Chionoecetes opilio.</title>
        <authorList>
            <person name="Jeong J.-H."/>
            <person name="Ryu S."/>
        </authorList>
    </citation>
    <scope>NUCLEOTIDE SEQUENCE</scope>
    <source>
        <strain evidence="7">MADBK_172401_WGS</strain>
        <tissue evidence="7">Digestive gland</tissue>
    </source>
</reference>
<comment type="caution">
    <text evidence="7">The sequence shown here is derived from an EMBL/GenBank/DDBJ whole genome shotgun (WGS) entry which is preliminary data.</text>
</comment>
<dbReference type="PANTHER" id="PTHR13234:SF8">
    <property type="entry name" value="GAMMA-INTERFERON-INDUCIBLE LYSOSOMAL THIOL REDUCTASE"/>
    <property type="match status" value="1"/>
</dbReference>
<dbReference type="Pfam" id="PF03227">
    <property type="entry name" value="GILT"/>
    <property type="match status" value="1"/>
</dbReference>
<dbReference type="Pfam" id="PF04784">
    <property type="entry name" value="DUF547"/>
    <property type="match status" value="1"/>
</dbReference>
<dbReference type="GO" id="GO:0005576">
    <property type="term" value="C:extracellular region"/>
    <property type="evidence" value="ECO:0007669"/>
    <property type="project" value="UniProtKB-SubCell"/>
</dbReference>
<comment type="similarity">
    <text evidence="2">Belongs to the GILT family.</text>
</comment>
<dbReference type="GO" id="GO:0016671">
    <property type="term" value="F:oxidoreductase activity, acting on a sulfur group of donors, disulfide as acceptor"/>
    <property type="evidence" value="ECO:0007669"/>
    <property type="project" value="InterPro"/>
</dbReference>
<evidence type="ECO:0000256" key="4">
    <source>
        <dbReference type="ARBA" id="ARBA00022729"/>
    </source>
</evidence>
<proteinExistence type="inferred from homology"/>
<dbReference type="OrthoDB" id="958254at2759"/>
<evidence type="ECO:0000259" key="6">
    <source>
        <dbReference type="Pfam" id="PF04784"/>
    </source>
</evidence>
<gene>
    <name evidence="7" type="primary">GILT1</name>
    <name evidence="7" type="ORF">GWK47_048358</name>
</gene>
<dbReference type="EMBL" id="JACEEZ010012734">
    <property type="protein sequence ID" value="KAG0720511.1"/>
    <property type="molecule type" value="Genomic_DNA"/>
</dbReference>
<organism evidence="7 8">
    <name type="scientific">Chionoecetes opilio</name>
    <name type="common">Atlantic snow crab</name>
    <name type="synonym">Cancer opilio</name>
    <dbReference type="NCBI Taxonomy" id="41210"/>
    <lineage>
        <taxon>Eukaryota</taxon>
        <taxon>Metazoa</taxon>
        <taxon>Ecdysozoa</taxon>
        <taxon>Arthropoda</taxon>
        <taxon>Crustacea</taxon>
        <taxon>Multicrustacea</taxon>
        <taxon>Malacostraca</taxon>
        <taxon>Eumalacostraca</taxon>
        <taxon>Eucarida</taxon>
        <taxon>Decapoda</taxon>
        <taxon>Pleocyemata</taxon>
        <taxon>Brachyura</taxon>
        <taxon>Eubrachyura</taxon>
        <taxon>Majoidea</taxon>
        <taxon>Majidae</taxon>
        <taxon>Chionoecetes</taxon>
    </lineage>
</organism>
<keyword evidence="5" id="KW-0325">Glycoprotein</keyword>
<dbReference type="AlphaFoldDB" id="A0A8J5CTX1"/>
<dbReference type="PANTHER" id="PTHR13234">
    <property type="entry name" value="GAMMA-INTERFERON INDUCIBLE LYSOSOMAL THIOL REDUCTASE GILT"/>
    <property type="match status" value="1"/>
</dbReference>
<dbReference type="InterPro" id="IPR004911">
    <property type="entry name" value="Interferon-induced_GILT"/>
</dbReference>
<evidence type="ECO:0000313" key="7">
    <source>
        <dbReference type="EMBL" id="KAG0720511.1"/>
    </source>
</evidence>
<name>A0A8J5CTX1_CHIOP</name>
<evidence type="ECO:0000256" key="1">
    <source>
        <dbReference type="ARBA" id="ARBA00004613"/>
    </source>
</evidence>
<comment type="subcellular location">
    <subcellularLocation>
        <location evidence="1">Secreted</location>
    </subcellularLocation>
</comment>
<accession>A0A8J5CTX1</accession>
<dbReference type="Proteomes" id="UP000770661">
    <property type="component" value="Unassembled WGS sequence"/>
</dbReference>
<evidence type="ECO:0000256" key="5">
    <source>
        <dbReference type="ARBA" id="ARBA00023180"/>
    </source>
</evidence>
<protein>
    <submittedName>
        <fullName evidence="7">GILT-like protein 1</fullName>
    </submittedName>
</protein>
<keyword evidence="4" id="KW-0732">Signal</keyword>
<keyword evidence="8" id="KW-1185">Reference proteome</keyword>
<sequence length="329" mass="36402">MEHGVLRGNRPHPVSGTTMFGDSDPRLALALPADHRIHGALNCGAKSCPPLQAFDVDHLEQQLDDGLNNFVNGSVKLLPDNSLAINSIFKWFRVDFGSSEASVLEWLAGRVTDSTIAQSLQEASRGQRRYDYAYDWTLNAVSGGSGGKVKVDVYFSSLCSDTMHFFTHQLYPTWTQIKDIVDLNLIPFGKAKATPTSNGDYTFDCQHGPNECHGNKVMACVVNAFPVPTQVKMIHCMMSKSYPAYAGQQCSREVGVEWEPLQRCSEGATGSTLLYQHGVTTSALKPRVYFIPTITIDEHYGQSQLRTSLSSLKRQICKYHKGPPHQNCL</sequence>
<evidence type="ECO:0000313" key="8">
    <source>
        <dbReference type="Proteomes" id="UP000770661"/>
    </source>
</evidence>
<dbReference type="InterPro" id="IPR006869">
    <property type="entry name" value="DUF547"/>
</dbReference>
<evidence type="ECO:0000256" key="3">
    <source>
        <dbReference type="ARBA" id="ARBA00022525"/>
    </source>
</evidence>
<evidence type="ECO:0000256" key="2">
    <source>
        <dbReference type="ARBA" id="ARBA00005679"/>
    </source>
</evidence>
<keyword evidence="3" id="KW-0964">Secreted</keyword>